<keyword evidence="3" id="KW-1185">Reference proteome</keyword>
<accession>A0A9X1MP77</accession>
<name>A0A9X1MP77_9BACT</name>
<dbReference type="Proteomes" id="UP001139103">
    <property type="component" value="Unassembled WGS sequence"/>
</dbReference>
<keyword evidence="1" id="KW-0812">Transmembrane</keyword>
<comment type="caution">
    <text evidence="2">The sequence shown here is derived from an EMBL/GenBank/DDBJ whole genome shotgun (WGS) entry which is preliminary data.</text>
</comment>
<keyword evidence="1" id="KW-0472">Membrane</keyword>
<feature type="transmembrane region" description="Helical" evidence="1">
    <location>
        <begin position="56"/>
        <end position="74"/>
    </location>
</feature>
<feature type="transmembrane region" description="Helical" evidence="1">
    <location>
        <begin position="94"/>
        <end position="114"/>
    </location>
</feature>
<keyword evidence="1" id="KW-1133">Transmembrane helix</keyword>
<dbReference type="RefSeq" id="WP_230222218.1">
    <property type="nucleotide sequence ID" value="NZ_JAJKFT010000010.1"/>
</dbReference>
<organism evidence="2 3">
    <name type="scientific">Blastopirellula sediminis</name>
    <dbReference type="NCBI Taxonomy" id="2894196"/>
    <lineage>
        <taxon>Bacteria</taxon>
        <taxon>Pseudomonadati</taxon>
        <taxon>Planctomycetota</taxon>
        <taxon>Planctomycetia</taxon>
        <taxon>Pirellulales</taxon>
        <taxon>Pirellulaceae</taxon>
        <taxon>Blastopirellula</taxon>
    </lineage>
</organism>
<reference evidence="2" key="1">
    <citation type="submission" date="2021-11" db="EMBL/GenBank/DDBJ databases">
        <title>Genome sequence.</title>
        <authorList>
            <person name="Sun Q."/>
        </authorList>
    </citation>
    <scope>NUCLEOTIDE SEQUENCE</scope>
    <source>
        <strain evidence="2">JC732</strain>
    </source>
</reference>
<feature type="transmembrane region" description="Helical" evidence="1">
    <location>
        <begin position="32"/>
        <end position="50"/>
    </location>
</feature>
<protein>
    <submittedName>
        <fullName evidence="2">Uncharacterized protein</fullName>
    </submittedName>
</protein>
<feature type="transmembrane region" description="Helical" evidence="1">
    <location>
        <begin position="120"/>
        <end position="153"/>
    </location>
</feature>
<gene>
    <name evidence="2" type="ORF">LOC68_20535</name>
</gene>
<proteinExistence type="predicted"/>
<dbReference type="EMBL" id="JAJKFT010000010">
    <property type="protein sequence ID" value="MCC9630788.1"/>
    <property type="molecule type" value="Genomic_DNA"/>
</dbReference>
<sequence>MNPTEPTKTTPAKVAKTVNSPRRRGLGWKTSLAIMALSASAFLAMGIAGGSAARGLLAAPFGAIFGWYLAAEIYQFAQLVRGTSRTLFAPKSKWIWLVSLLAAISVATPLVYLFDLSMLAIGAVLVVSFVATAIACDVGLQIAHDLSMLATWFSRFGRMTKKRSGAK</sequence>
<evidence type="ECO:0000256" key="1">
    <source>
        <dbReference type="SAM" id="Phobius"/>
    </source>
</evidence>
<evidence type="ECO:0000313" key="3">
    <source>
        <dbReference type="Proteomes" id="UP001139103"/>
    </source>
</evidence>
<evidence type="ECO:0000313" key="2">
    <source>
        <dbReference type="EMBL" id="MCC9630788.1"/>
    </source>
</evidence>
<dbReference type="AlphaFoldDB" id="A0A9X1MP77"/>